<dbReference type="Gene3D" id="3.30.2010.10">
    <property type="entry name" value="Metalloproteases ('zincins'), catalytic domain"/>
    <property type="match status" value="1"/>
</dbReference>
<dbReference type="RefSeq" id="WP_003007419.1">
    <property type="nucleotide sequence ID" value="NZ_GG668631.1"/>
</dbReference>
<name>C2FVW3_SPHSI</name>
<evidence type="ECO:0000313" key="2">
    <source>
        <dbReference type="EMBL" id="EEI92955.1"/>
    </source>
</evidence>
<protein>
    <recommendedName>
        <fullName evidence="1">YgjP-like metallopeptidase domain-containing protein</fullName>
    </recommendedName>
</protein>
<dbReference type="HOGENOM" id="CLU_1239488_0_0_10"/>
<dbReference type="EMBL" id="ACHB01000034">
    <property type="protein sequence ID" value="EEI92955.1"/>
    <property type="molecule type" value="Genomic_DNA"/>
</dbReference>
<dbReference type="AlphaFoldDB" id="C2FVW3"/>
<sequence>MKIEIDGIWYEWVPSVRDTFKVLEQDGTFVRLQVPAYADEAFVKSYIRTHRAVLLKDLKSNATDTIEPIEIFGIPHFVHHQENCTQPYIKGFRIYLNTNDRQWNDRSINSLKKTLLLQLIIQLVGHWEEQLDLLAGEIVIRKLRSNWYNTDKQNCNLTFDTALTDQPADYITYIVIRALLSLQINSKKEQEHQLDHLLQGWQEKEEALAYERTKFRDKDYDQQ</sequence>
<evidence type="ECO:0000313" key="3">
    <source>
        <dbReference type="Proteomes" id="UP000006241"/>
    </source>
</evidence>
<evidence type="ECO:0000259" key="1">
    <source>
        <dbReference type="Pfam" id="PF01863"/>
    </source>
</evidence>
<accession>C2FVW3</accession>
<gene>
    <name evidence="2" type="ORF">HMPREF0765_1469</name>
</gene>
<dbReference type="Pfam" id="PF01863">
    <property type="entry name" value="YgjP-like"/>
    <property type="match status" value="1"/>
</dbReference>
<dbReference type="InterPro" id="IPR002725">
    <property type="entry name" value="YgjP-like_metallopeptidase"/>
</dbReference>
<feature type="domain" description="YgjP-like metallopeptidase" evidence="1">
    <location>
        <begin position="27"/>
        <end position="176"/>
    </location>
</feature>
<organism evidence="2 3">
    <name type="scientific">Sphingobacterium spiritivorum ATCC 33300</name>
    <dbReference type="NCBI Taxonomy" id="525372"/>
    <lineage>
        <taxon>Bacteria</taxon>
        <taxon>Pseudomonadati</taxon>
        <taxon>Bacteroidota</taxon>
        <taxon>Sphingobacteriia</taxon>
        <taxon>Sphingobacteriales</taxon>
        <taxon>Sphingobacteriaceae</taxon>
        <taxon>Sphingobacterium</taxon>
    </lineage>
</organism>
<comment type="caution">
    <text evidence="2">The sequence shown here is derived from an EMBL/GenBank/DDBJ whole genome shotgun (WGS) entry which is preliminary data.</text>
</comment>
<dbReference type="Proteomes" id="UP000006241">
    <property type="component" value="Unassembled WGS sequence"/>
</dbReference>
<proteinExistence type="predicted"/>
<reference evidence="2 3" key="1">
    <citation type="submission" date="2009-01" db="EMBL/GenBank/DDBJ databases">
        <authorList>
            <person name="Qin X."/>
            <person name="Bachman B."/>
            <person name="Battles P."/>
            <person name="Bell A."/>
            <person name="Bess C."/>
            <person name="Bickham C."/>
            <person name="Chaboub L."/>
            <person name="Chen D."/>
            <person name="Coyle M."/>
            <person name="Deiros D.R."/>
            <person name="Dinh H."/>
            <person name="Forbes L."/>
            <person name="Fowler G."/>
            <person name="Francisco L."/>
            <person name="Fu Q."/>
            <person name="Gubbala S."/>
            <person name="Hale W."/>
            <person name="Han Y."/>
            <person name="Hemphill L."/>
            <person name="Highlander S.K."/>
            <person name="Hirani K."/>
            <person name="Hogues M."/>
            <person name="Jackson L."/>
            <person name="Jakkamsetti A."/>
            <person name="Javaid M."/>
            <person name="Jiang H."/>
            <person name="Korchina V."/>
            <person name="Kovar C."/>
            <person name="Lara F."/>
            <person name="Lee S."/>
            <person name="Mata R."/>
            <person name="Mathew T."/>
            <person name="Moen C."/>
            <person name="Morales K."/>
            <person name="Munidasa M."/>
            <person name="Nazareth L."/>
            <person name="Ngo R."/>
            <person name="Nguyen L."/>
            <person name="Okwuonu G."/>
            <person name="Ongeri F."/>
            <person name="Patil S."/>
            <person name="Petrosino J."/>
            <person name="Pham C."/>
            <person name="Pham P."/>
            <person name="Pu L.-L."/>
            <person name="Puazo M."/>
            <person name="Raj R."/>
            <person name="Reid J."/>
            <person name="Rouhana J."/>
            <person name="Saada N."/>
            <person name="Shang Y."/>
            <person name="Simmons D."/>
            <person name="Thornton R."/>
            <person name="Warren J."/>
            <person name="Weissenberger G."/>
            <person name="Zhang J."/>
            <person name="Zhang L."/>
            <person name="Zhou C."/>
            <person name="Zhu D."/>
            <person name="Muzny D."/>
            <person name="Worley K."/>
            <person name="Gibbs R."/>
        </authorList>
    </citation>
    <scope>NUCLEOTIDE SEQUENCE [LARGE SCALE GENOMIC DNA]</scope>
    <source>
        <strain evidence="2 3">ATCC 33300</strain>
    </source>
</reference>